<evidence type="ECO:0000313" key="1">
    <source>
        <dbReference type="EMBL" id="KAF7084025.1"/>
    </source>
</evidence>
<name>A0A9R1LAW0_WHEAT</name>
<gene>
    <name evidence="1" type="ORF">CFC21_087722</name>
</gene>
<dbReference type="EMBL" id="CM022227">
    <property type="protein sequence ID" value="KAF7084025.1"/>
    <property type="molecule type" value="Genomic_DNA"/>
</dbReference>
<protein>
    <submittedName>
        <fullName evidence="1">Uncharacterized protein</fullName>
    </submittedName>
</protein>
<reference evidence="1" key="2">
    <citation type="submission" date="2020-03" db="EMBL/GenBank/DDBJ databases">
        <title>The second near-complete assembly of the hexaploid bread wheat (Triticum aestivum) genome.</title>
        <authorList>
            <person name="Zimin A.V."/>
            <person name="Puiu D."/>
            <person name="Shumante A."/>
            <person name="Alonge M."/>
            <person name="Salzberg S.L."/>
        </authorList>
    </citation>
    <scope>NUCLEOTIDE SEQUENCE</scope>
    <source>
        <tissue evidence="1">Leaf</tissue>
    </source>
</reference>
<feature type="non-terminal residue" evidence="1">
    <location>
        <position position="1"/>
    </location>
</feature>
<organism evidence="1">
    <name type="scientific">Triticum aestivum</name>
    <name type="common">Wheat</name>
    <dbReference type="NCBI Taxonomy" id="4565"/>
    <lineage>
        <taxon>Eukaryota</taxon>
        <taxon>Viridiplantae</taxon>
        <taxon>Streptophyta</taxon>
        <taxon>Embryophyta</taxon>
        <taxon>Tracheophyta</taxon>
        <taxon>Spermatophyta</taxon>
        <taxon>Magnoliopsida</taxon>
        <taxon>Liliopsida</taxon>
        <taxon>Poales</taxon>
        <taxon>Poaceae</taxon>
        <taxon>BOP clade</taxon>
        <taxon>Pooideae</taxon>
        <taxon>Triticodae</taxon>
        <taxon>Triticeae</taxon>
        <taxon>Triticinae</taxon>
        <taxon>Triticum</taxon>
    </lineage>
</organism>
<accession>A0A9R1LAW0</accession>
<dbReference type="Proteomes" id="UP000815260">
    <property type="component" value="Chromosome 6B"/>
</dbReference>
<reference evidence="1" key="1">
    <citation type="journal article" date="2017" name="Gigascience">
        <title>The first near-complete assembly of the hexaploid bread wheat genome, Triticum aestivum.</title>
        <authorList>
            <person name="Zimin A.V."/>
            <person name="Puiu D."/>
            <person name="Hall R."/>
            <person name="Kingan S."/>
            <person name="Clavijo B.J."/>
            <person name="Salzberg S.L."/>
        </authorList>
    </citation>
    <scope>NUCLEOTIDE SEQUENCE</scope>
    <source>
        <tissue evidence="1">Leaf</tissue>
    </source>
</reference>
<sequence>DLVDESKLKLRL</sequence>
<proteinExistence type="predicted"/>
<comment type="caution">
    <text evidence="1">The sequence shown here is derived from an EMBL/GenBank/DDBJ whole genome shotgun (WGS) entry which is preliminary data.</text>
</comment>